<keyword evidence="3" id="KW-1185">Reference proteome</keyword>
<evidence type="ECO:0000313" key="2">
    <source>
        <dbReference type="EMBL" id="MPC17117.1"/>
    </source>
</evidence>
<feature type="compositionally biased region" description="Polar residues" evidence="1">
    <location>
        <begin position="12"/>
        <end position="26"/>
    </location>
</feature>
<gene>
    <name evidence="2" type="ORF">E2C01_009964</name>
</gene>
<evidence type="ECO:0000256" key="1">
    <source>
        <dbReference type="SAM" id="MobiDB-lite"/>
    </source>
</evidence>
<dbReference type="Proteomes" id="UP000324222">
    <property type="component" value="Unassembled WGS sequence"/>
</dbReference>
<reference evidence="2 3" key="1">
    <citation type="submission" date="2019-05" db="EMBL/GenBank/DDBJ databases">
        <title>Another draft genome of Portunus trituberculatus and its Hox gene families provides insights of decapod evolution.</title>
        <authorList>
            <person name="Jeong J.-H."/>
            <person name="Song I."/>
            <person name="Kim S."/>
            <person name="Choi T."/>
            <person name="Kim D."/>
            <person name="Ryu S."/>
            <person name="Kim W."/>
        </authorList>
    </citation>
    <scope>NUCLEOTIDE SEQUENCE [LARGE SCALE GENOMIC DNA]</scope>
    <source>
        <tissue evidence="2">Muscle</tissue>
    </source>
</reference>
<accession>A0A5B7D7E2</accession>
<evidence type="ECO:0000313" key="3">
    <source>
        <dbReference type="Proteomes" id="UP000324222"/>
    </source>
</evidence>
<dbReference type="AlphaFoldDB" id="A0A5B7D7E2"/>
<feature type="compositionally biased region" description="Basic and acidic residues" evidence="1">
    <location>
        <begin position="42"/>
        <end position="60"/>
    </location>
</feature>
<name>A0A5B7D7E2_PORTR</name>
<organism evidence="2 3">
    <name type="scientific">Portunus trituberculatus</name>
    <name type="common">Swimming crab</name>
    <name type="synonym">Neptunus trituberculatus</name>
    <dbReference type="NCBI Taxonomy" id="210409"/>
    <lineage>
        <taxon>Eukaryota</taxon>
        <taxon>Metazoa</taxon>
        <taxon>Ecdysozoa</taxon>
        <taxon>Arthropoda</taxon>
        <taxon>Crustacea</taxon>
        <taxon>Multicrustacea</taxon>
        <taxon>Malacostraca</taxon>
        <taxon>Eumalacostraca</taxon>
        <taxon>Eucarida</taxon>
        <taxon>Decapoda</taxon>
        <taxon>Pleocyemata</taxon>
        <taxon>Brachyura</taxon>
        <taxon>Eubrachyura</taxon>
        <taxon>Portunoidea</taxon>
        <taxon>Portunidae</taxon>
        <taxon>Portuninae</taxon>
        <taxon>Portunus</taxon>
    </lineage>
</organism>
<dbReference type="EMBL" id="VSRR010000560">
    <property type="protein sequence ID" value="MPC17117.1"/>
    <property type="molecule type" value="Genomic_DNA"/>
</dbReference>
<protein>
    <submittedName>
        <fullName evidence="2">Uncharacterized protein</fullName>
    </submittedName>
</protein>
<feature type="compositionally biased region" description="Basic and acidic residues" evidence="1">
    <location>
        <begin position="1"/>
        <end position="10"/>
    </location>
</feature>
<feature type="region of interest" description="Disordered" evidence="1">
    <location>
        <begin position="1"/>
        <end position="60"/>
    </location>
</feature>
<sequence length="60" mass="6609">MVAVKWDRSGQWKWNRTQKLTGQPTVGSDKKGQYSGGGTEQNRTDSSDGMRKDNGSGKGY</sequence>
<proteinExistence type="predicted"/>
<comment type="caution">
    <text evidence="2">The sequence shown here is derived from an EMBL/GenBank/DDBJ whole genome shotgun (WGS) entry which is preliminary data.</text>
</comment>